<protein>
    <submittedName>
        <fullName evidence="14">YegS/Rv2252/BmrU family lipid kinase</fullName>
    </submittedName>
</protein>
<evidence type="ECO:0000256" key="11">
    <source>
        <dbReference type="ARBA" id="ARBA00023209"/>
    </source>
</evidence>
<evidence type="ECO:0000256" key="2">
    <source>
        <dbReference type="ARBA" id="ARBA00005983"/>
    </source>
</evidence>
<dbReference type="GO" id="GO:0008654">
    <property type="term" value="P:phospholipid biosynthetic process"/>
    <property type="evidence" value="ECO:0007669"/>
    <property type="project" value="UniProtKB-KW"/>
</dbReference>
<evidence type="ECO:0000256" key="6">
    <source>
        <dbReference type="ARBA" id="ARBA00022741"/>
    </source>
</evidence>
<keyword evidence="9" id="KW-0460">Magnesium</keyword>
<dbReference type="InterPro" id="IPR017438">
    <property type="entry name" value="ATP-NAD_kinase_N"/>
</dbReference>
<dbReference type="NCBIfam" id="TIGR00147">
    <property type="entry name" value="YegS/Rv2252/BmrU family lipid kinase"/>
    <property type="match status" value="1"/>
</dbReference>
<name>A0A3A5H8D6_9ACTN</name>
<dbReference type="Proteomes" id="UP000276542">
    <property type="component" value="Unassembled WGS sequence"/>
</dbReference>
<comment type="similarity">
    <text evidence="2">Belongs to the diacylglycerol/lipid kinase family.</text>
</comment>
<evidence type="ECO:0000256" key="10">
    <source>
        <dbReference type="ARBA" id="ARBA00023098"/>
    </source>
</evidence>
<evidence type="ECO:0000256" key="12">
    <source>
        <dbReference type="ARBA" id="ARBA00023264"/>
    </source>
</evidence>
<dbReference type="GO" id="GO:0005886">
    <property type="term" value="C:plasma membrane"/>
    <property type="evidence" value="ECO:0007669"/>
    <property type="project" value="TreeGrafter"/>
</dbReference>
<evidence type="ECO:0000256" key="1">
    <source>
        <dbReference type="ARBA" id="ARBA00001946"/>
    </source>
</evidence>
<evidence type="ECO:0000256" key="8">
    <source>
        <dbReference type="ARBA" id="ARBA00022840"/>
    </source>
</evidence>
<feature type="domain" description="DAGKc" evidence="13">
    <location>
        <begin position="3"/>
        <end position="139"/>
    </location>
</feature>
<evidence type="ECO:0000313" key="14">
    <source>
        <dbReference type="EMBL" id="RJS45645.1"/>
    </source>
</evidence>
<dbReference type="Gene3D" id="2.60.200.40">
    <property type="match status" value="1"/>
</dbReference>
<dbReference type="Pfam" id="PF19279">
    <property type="entry name" value="YegS_C"/>
    <property type="match status" value="1"/>
</dbReference>
<dbReference type="PANTHER" id="PTHR12358:SF106">
    <property type="entry name" value="LIPID KINASE YEGS"/>
    <property type="match status" value="1"/>
</dbReference>
<dbReference type="GO" id="GO:0004143">
    <property type="term" value="F:ATP-dependent diacylglycerol kinase activity"/>
    <property type="evidence" value="ECO:0007669"/>
    <property type="project" value="TreeGrafter"/>
</dbReference>
<gene>
    <name evidence="14" type="ORF">D4739_05045</name>
</gene>
<dbReference type="Pfam" id="PF00781">
    <property type="entry name" value="DAGK_cat"/>
    <property type="match status" value="1"/>
</dbReference>
<reference evidence="15" key="1">
    <citation type="submission" date="2018-09" db="EMBL/GenBank/DDBJ databases">
        <authorList>
            <person name="Zhu H."/>
        </authorList>
    </citation>
    <scope>NUCLEOTIDE SEQUENCE [LARGE SCALE GENOMIC DNA]</scope>
    <source>
        <strain evidence="15">K1W22B-1</strain>
    </source>
</reference>
<keyword evidence="11" id="KW-0594">Phospholipid biosynthesis</keyword>
<proteinExistence type="inferred from homology"/>
<dbReference type="AlphaFoldDB" id="A0A3A5H8D6"/>
<dbReference type="InterPro" id="IPR001206">
    <property type="entry name" value="Diacylglycerol_kinase_cat_dom"/>
</dbReference>
<evidence type="ECO:0000313" key="15">
    <source>
        <dbReference type="Proteomes" id="UP000276542"/>
    </source>
</evidence>
<evidence type="ECO:0000256" key="7">
    <source>
        <dbReference type="ARBA" id="ARBA00022777"/>
    </source>
</evidence>
<comment type="caution">
    <text evidence="14">The sequence shown here is derived from an EMBL/GenBank/DDBJ whole genome shotgun (WGS) entry which is preliminary data.</text>
</comment>
<dbReference type="InterPro" id="IPR050187">
    <property type="entry name" value="Lipid_Phosphate_FormReg"/>
</dbReference>
<sequence length="312" mass="31713">MLSSVTAYSFLVNPRAGGAGRGRGRGGGRELAEVIAQILRAGGHAAEVHLSSGVEASAALVAATVARGDVVVSVGGDGTLASLAGLVSRCGGTLGVVPTGRGNDFARMLALPSDAHGLATVLAAGAVRSLDLISCTVGDRPRQLVAGSVYSGVDAIAAEMVERMRWTPRALQYQVAAVRSLASYTPTRVRVSIDGEVLTADAATVVVANSAYYGAGMKIAPDASLTDGLLDVVVIAAGSRGRLIRAMPKVYDGRHVALDEVTVLRGRVIEISGVPSVPMGGDGEPLGRLPGLTDPPARIEVVPGALRVLLPV</sequence>
<keyword evidence="4" id="KW-0808">Transferase</keyword>
<dbReference type="Gene3D" id="3.40.50.10330">
    <property type="entry name" value="Probable inorganic polyphosphate/atp-NAD kinase, domain 1"/>
    <property type="match status" value="1"/>
</dbReference>
<dbReference type="InterPro" id="IPR016064">
    <property type="entry name" value="NAD/diacylglycerol_kinase_sf"/>
</dbReference>
<keyword evidence="10" id="KW-0443">Lipid metabolism</keyword>
<keyword evidence="15" id="KW-1185">Reference proteome</keyword>
<dbReference type="OrthoDB" id="142078at2"/>
<organism evidence="14 15">
    <name type="scientific">Nocardioides cavernaquae</name>
    <dbReference type="NCBI Taxonomy" id="2321396"/>
    <lineage>
        <taxon>Bacteria</taxon>
        <taxon>Bacillati</taxon>
        <taxon>Actinomycetota</taxon>
        <taxon>Actinomycetes</taxon>
        <taxon>Propionibacteriales</taxon>
        <taxon>Nocardioidaceae</taxon>
        <taxon>Nocardioides</taxon>
    </lineage>
</organism>
<dbReference type="GO" id="GO:0005524">
    <property type="term" value="F:ATP binding"/>
    <property type="evidence" value="ECO:0007669"/>
    <property type="project" value="UniProtKB-KW"/>
</dbReference>
<evidence type="ECO:0000259" key="13">
    <source>
        <dbReference type="PROSITE" id="PS50146"/>
    </source>
</evidence>
<keyword evidence="3" id="KW-0444">Lipid biosynthesis</keyword>
<keyword evidence="12" id="KW-1208">Phospholipid metabolism</keyword>
<evidence type="ECO:0000256" key="9">
    <source>
        <dbReference type="ARBA" id="ARBA00022842"/>
    </source>
</evidence>
<accession>A0A3A5H8D6</accession>
<comment type="cofactor">
    <cofactor evidence="1">
        <name>Mg(2+)</name>
        <dbReference type="ChEBI" id="CHEBI:18420"/>
    </cofactor>
</comment>
<dbReference type="InterPro" id="IPR045540">
    <property type="entry name" value="YegS/DAGK_C"/>
</dbReference>
<dbReference type="PANTHER" id="PTHR12358">
    <property type="entry name" value="SPHINGOSINE KINASE"/>
    <property type="match status" value="1"/>
</dbReference>
<dbReference type="GO" id="GO:0046872">
    <property type="term" value="F:metal ion binding"/>
    <property type="evidence" value="ECO:0007669"/>
    <property type="project" value="UniProtKB-KW"/>
</dbReference>
<dbReference type="SUPFAM" id="SSF111331">
    <property type="entry name" value="NAD kinase/diacylglycerol kinase-like"/>
    <property type="match status" value="1"/>
</dbReference>
<dbReference type="PROSITE" id="PS50146">
    <property type="entry name" value="DAGK"/>
    <property type="match status" value="1"/>
</dbReference>
<keyword evidence="7 14" id="KW-0418">Kinase</keyword>
<evidence type="ECO:0000256" key="5">
    <source>
        <dbReference type="ARBA" id="ARBA00022723"/>
    </source>
</evidence>
<dbReference type="EMBL" id="QYRP01000002">
    <property type="protein sequence ID" value="RJS45645.1"/>
    <property type="molecule type" value="Genomic_DNA"/>
</dbReference>
<evidence type="ECO:0000256" key="3">
    <source>
        <dbReference type="ARBA" id="ARBA00022516"/>
    </source>
</evidence>
<dbReference type="InterPro" id="IPR005218">
    <property type="entry name" value="Diacylglycerol/lipid_kinase"/>
</dbReference>
<evidence type="ECO:0000256" key="4">
    <source>
        <dbReference type="ARBA" id="ARBA00022679"/>
    </source>
</evidence>
<keyword evidence="5" id="KW-0479">Metal-binding</keyword>
<keyword evidence="6" id="KW-0547">Nucleotide-binding</keyword>
<keyword evidence="8" id="KW-0067">ATP-binding</keyword>